<evidence type="ECO:0000313" key="3">
    <source>
        <dbReference type="Proteomes" id="UP000650833"/>
    </source>
</evidence>
<keyword evidence="3" id="KW-1185">Reference proteome</keyword>
<accession>A0A8H7R6I4</accession>
<organism evidence="2 3">
    <name type="scientific">Mucor plumbeus</name>
    <dbReference type="NCBI Taxonomy" id="97098"/>
    <lineage>
        <taxon>Eukaryota</taxon>
        <taxon>Fungi</taxon>
        <taxon>Fungi incertae sedis</taxon>
        <taxon>Mucoromycota</taxon>
        <taxon>Mucoromycotina</taxon>
        <taxon>Mucoromycetes</taxon>
        <taxon>Mucorales</taxon>
        <taxon>Mucorineae</taxon>
        <taxon>Mucoraceae</taxon>
        <taxon>Mucor</taxon>
    </lineage>
</organism>
<evidence type="ECO:0000256" key="1">
    <source>
        <dbReference type="SAM" id="Phobius"/>
    </source>
</evidence>
<dbReference type="Proteomes" id="UP000650833">
    <property type="component" value="Unassembled WGS sequence"/>
</dbReference>
<name>A0A8H7R6I4_9FUNG</name>
<feature type="transmembrane region" description="Helical" evidence="1">
    <location>
        <begin position="52"/>
        <end position="76"/>
    </location>
</feature>
<keyword evidence="1" id="KW-0812">Transmembrane</keyword>
<evidence type="ECO:0000313" key="2">
    <source>
        <dbReference type="EMBL" id="KAG2205337.1"/>
    </source>
</evidence>
<feature type="transmembrane region" description="Helical" evidence="1">
    <location>
        <begin position="88"/>
        <end position="110"/>
    </location>
</feature>
<comment type="caution">
    <text evidence="2">The sequence shown here is derived from an EMBL/GenBank/DDBJ whole genome shotgun (WGS) entry which is preliminary data.</text>
</comment>
<gene>
    <name evidence="2" type="ORF">INT46_008604</name>
</gene>
<feature type="transmembrane region" description="Helical" evidence="1">
    <location>
        <begin position="21"/>
        <end position="40"/>
    </location>
</feature>
<dbReference type="OrthoDB" id="2274059at2759"/>
<reference evidence="2" key="1">
    <citation type="submission" date="2020-12" db="EMBL/GenBank/DDBJ databases">
        <title>Metabolic potential, ecology and presence of endohyphal bacteria is reflected in genomic diversity of Mucoromycotina.</title>
        <authorList>
            <person name="Muszewska A."/>
            <person name="Okrasinska A."/>
            <person name="Steczkiewicz K."/>
            <person name="Drgas O."/>
            <person name="Orlowska M."/>
            <person name="Perlinska-Lenart U."/>
            <person name="Aleksandrzak-Piekarczyk T."/>
            <person name="Szatraj K."/>
            <person name="Zielenkiewicz U."/>
            <person name="Pilsyk S."/>
            <person name="Malc E."/>
            <person name="Mieczkowski P."/>
            <person name="Kruszewska J.S."/>
            <person name="Biernat P."/>
            <person name="Pawlowska J."/>
        </authorList>
    </citation>
    <scope>NUCLEOTIDE SEQUENCE</scope>
    <source>
        <strain evidence="2">CBS 226.32</strain>
    </source>
</reference>
<feature type="transmembrane region" description="Helical" evidence="1">
    <location>
        <begin position="167"/>
        <end position="186"/>
    </location>
</feature>
<keyword evidence="1" id="KW-1133">Transmembrane helix</keyword>
<protein>
    <submittedName>
        <fullName evidence="2">Uncharacterized protein</fullName>
    </submittedName>
</protein>
<dbReference type="AlphaFoldDB" id="A0A8H7R6I4"/>
<sequence length="234" mass="27038">MLMPVFRNQIVHSRNPYIHKYCGCIHLRMGATISCIIWMRRAVTLFSYMDTTAIYIFGTINLIFFGVSLGTLLPIYFGSYHGIRRATYFIFTVLAFLLLDVFINTILFIVNRNNYVSWCINSASANLDSILRQNQIIIGSDGDTEELKFDTEMGDFYNCNRTWEDELKFSIMMTIVMIMVYSYWAISLHSYSHKLRIELRAVMSRNMNTMLPMMGNMMPNQGGPIVTGADIMLQ</sequence>
<proteinExistence type="predicted"/>
<dbReference type="EMBL" id="JAEPRC010000176">
    <property type="protein sequence ID" value="KAG2205337.1"/>
    <property type="molecule type" value="Genomic_DNA"/>
</dbReference>
<keyword evidence="1" id="KW-0472">Membrane</keyword>